<dbReference type="Proteomes" id="UP000199607">
    <property type="component" value="Unassembled WGS sequence"/>
</dbReference>
<evidence type="ECO:0000256" key="1">
    <source>
        <dbReference type="SAM" id="Phobius"/>
    </source>
</evidence>
<keyword evidence="1" id="KW-0812">Transmembrane</keyword>
<evidence type="ECO:0000313" key="2">
    <source>
        <dbReference type="EMBL" id="SFK69890.1"/>
    </source>
</evidence>
<dbReference type="EMBL" id="FOTC01000001">
    <property type="protein sequence ID" value="SFK69890.1"/>
    <property type="molecule type" value="Genomic_DNA"/>
</dbReference>
<dbReference type="AlphaFoldDB" id="A0A1I4BNC9"/>
<protein>
    <submittedName>
        <fullName evidence="2">Uncharacterized protein</fullName>
    </submittedName>
</protein>
<organism evidence="2 3">
    <name type="scientific">Halogranum rubrum</name>
    <dbReference type="NCBI Taxonomy" id="553466"/>
    <lineage>
        <taxon>Archaea</taxon>
        <taxon>Methanobacteriati</taxon>
        <taxon>Methanobacteriota</taxon>
        <taxon>Stenosarchaea group</taxon>
        <taxon>Halobacteria</taxon>
        <taxon>Halobacteriales</taxon>
        <taxon>Haloferacaceae</taxon>
    </lineage>
</organism>
<proteinExistence type="predicted"/>
<sequence length="57" mass="6155">MVSRLTRIARGIDDVTRAVWDDSGTVVKVLILIGLVVTALAIPVIPIAVVARYLAKR</sequence>
<keyword evidence="1" id="KW-0472">Membrane</keyword>
<keyword evidence="1" id="KW-1133">Transmembrane helix</keyword>
<feature type="transmembrane region" description="Helical" evidence="1">
    <location>
        <begin position="29"/>
        <end position="55"/>
    </location>
</feature>
<name>A0A1I4BNC9_9EURY</name>
<accession>A0A1I4BNC9</accession>
<reference evidence="3" key="1">
    <citation type="submission" date="2016-10" db="EMBL/GenBank/DDBJ databases">
        <authorList>
            <person name="Varghese N."/>
            <person name="Submissions S."/>
        </authorList>
    </citation>
    <scope>NUCLEOTIDE SEQUENCE [LARGE SCALE GENOMIC DNA]</scope>
    <source>
        <strain evidence="3">CGMCC 1.7738</strain>
    </source>
</reference>
<evidence type="ECO:0000313" key="3">
    <source>
        <dbReference type="Proteomes" id="UP000199607"/>
    </source>
</evidence>
<dbReference type="RefSeq" id="WP_177197521.1">
    <property type="nucleotide sequence ID" value="NZ_FOTC01000001.1"/>
</dbReference>
<gene>
    <name evidence="2" type="ORF">SAMN04487950_0651</name>
</gene>
<keyword evidence="3" id="KW-1185">Reference proteome</keyword>